<accession>A0A6G9Z9A7</accession>
<feature type="domain" description="Nudix hydrolase" evidence="2">
    <location>
        <begin position="67"/>
        <end position="201"/>
    </location>
</feature>
<dbReference type="AlphaFoldDB" id="A0A6G9Z9A7"/>
<dbReference type="Proteomes" id="UP000500953">
    <property type="component" value="Chromosome"/>
</dbReference>
<organism evidence="3 4">
    <name type="scientific">Nocardia terpenica</name>
    <dbReference type="NCBI Taxonomy" id="455432"/>
    <lineage>
        <taxon>Bacteria</taxon>
        <taxon>Bacillati</taxon>
        <taxon>Actinomycetota</taxon>
        <taxon>Actinomycetes</taxon>
        <taxon>Mycobacteriales</taxon>
        <taxon>Nocardiaceae</taxon>
        <taxon>Nocardia</taxon>
    </lineage>
</organism>
<name>A0A6G9Z9A7_9NOCA</name>
<gene>
    <name evidence="3" type="ORF">F6W96_31370</name>
</gene>
<sequence>MLGSRGISCRTRSLSCAAMEPATAAVAEIVCGIAPLDASEQNHIDHTLAWLASTDDIYRRIKPSTPSPHLVSYIALVDPEQRGIYLGLHRKSGLHLPMGGHVEPGEHPRTTALREAAEELGITAELTVIGDRPLMVTSTMTVGDDSHEDMSLWYVARGDRTRKYRLDPDEFDHGRWWDLDPYGIPESDPHLPRFLTKLQAALA</sequence>
<dbReference type="EMBL" id="CP046173">
    <property type="protein sequence ID" value="QIS22175.1"/>
    <property type="molecule type" value="Genomic_DNA"/>
</dbReference>
<dbReference type="GO" id="GO:0006167">
    <property type="term" value="P:AMP biosynthetic process"/>
    <property type="evidence" value="ECO:0007669"/>
    <property type="project" value="TreeGrafter"/>
</dbReference>
<dbReference type="GO" id="GO:0006754">
    <property type="term" value="P:ATP biosynthetic process"/>
    <property type="evidence" value="ECO:0007669"/>
    <property type="project" value="TreeGrafter"/>
</dbReference>
<dbReference type="PANTHER" id="PTHR21340">
    <property type="entry name" value="DIADENOSINE 5,5-P1,P4-TETRAPHOSPHATE PYROPHOSPHOHYDROLASE MUTT"/>
    <property type="match status" value="1"/>
</dbReference>
<dbReference type="InterPro" id="IPR000086">
    <property type="entry name" value="NUDIX_hydrolase_dom"/>
</dbReference>
<evidence type="ECO:0000313" key="3">
    <source>
        <dbReference type="EMBL" id="QIS22175.1"/>
    </source>
</evidence>
<dbReference type="InterPro" id="IPR015797">
    <property type="entry name" value="NUDIX_hydrolase-like_dom_sf"/>
</dbReference>
<evidence type="ECO:0000256" key="1">
    <source>
        <dbReference type="ARBA" id="ARBA00022801"/>
    </source>
</evidence>
<dbReference type="PROSITE" id="PS00893">
    <property type="entry name" value="NUDIX_BOX"/>
    <property type="match status" value="1"/>
</dbReference>
<dbReference type="GO" id="GO:0004081">
    <property type="term" value="F:bis(5'-nucleosyl)-tetraphosphatase (asymmetrical) activity"/>
    <property type="evidence" value="ECO:0007669"/>
    <property type="project" value="TreeGrafter"/>
</dbReference>
<proteinExistence type="predicted"/>
<dbReference type="InterPro" id="IPR020084">
    <property type="entry name" value="NUDIX_hydrolase_CS"/>
</dbReference>
<dbReference type="PANTHER" id="PTHR21340:SF0">
    <property type="entry name" value="BIS(5'-NUCLEOSYL)-TETRAPHOSPHATASE [ASYMMETRICAL]"/>
    <property type="match status" value="1"/>
</dbReference>
<evidence type="ECO:0000259" key="2">
    <source>
        <dbReference type="PROSITE" id="PS51462"/>
    </source>
</evidence>
<reference evidence="3 4" key="1">
    <citation type="journal article" date="2019" name="ACS Chem. Biol.">
        <title>Identification and Mobilization of a Cryptic Antibiotic Biosynthesis Gene Locus from a Human-Pathogenic Nocardia Isolate.</title>
        <authorList>
            <person name="Herisse M."/>
            <person name="Ishida K."/>
            <person name="Porter J.L."/>
            <person name="Howden B."/>
            <person name="Hertweck C."/>
            <person name="Stinear T.P."/>
            <person name="Pidot S.J."/>
        </authorList>
    </citation>
    <scope>NUCLEOTIDE SEQUENCE [LARGE SCALE GENOMIC DNA]</scope>
    <source>
        <strain evidence="3 4">AUSMDU00012715</strain>
    </source>
</reference>
<dbReference type="Gene3D" id="3.90.79.10">
    <property type="entry name" value="Nucleoside Triphosphate Pyrophosphohydrolase"/>
    <property type="match status" value="1"/>
</dbReference>
<protein>
    <submittedName>
        <fullName evidence="3">NUDIX domain-containing protein</fullName>
    </submittedName>
</protein>
<dbReference type="InterPro" id="IPR051325">
    <property type="entry name" value="Nudix_hydrolase_domain"/>
</dbReference>
<keyword evidence="1" id="KW-0378">Hydrolase</keyword>
<dbReference type="PROSITE" id="PS51462">
    <property type="entry name" value="NUDIX"/>
    <property type="match status" value="1"/>
</dbReference>
<dbReference type="SUPFAM" id="SSF55811">
    <property type="entry name" value="Nudix"/>
    <property type="match status" value="1"/>
</dbReference>
<evidence type="ECO:0000313" key="4">
    <source>
        <dbReference type="Proteomes" id="UP000500953"/>
    </source>
</evidence>
<dbReference type="Pfam" id="PF00293">
    <property type="entry name" value="NUDIX"/>
    <property type="match status" value="1"/>
</dbReference>